<dbReference type="Proteomes" id="UP000193689">
    <property type="component" value="Unassembled WGS sequence"/>
</dbReference>
<reference evidence="2 3" key="1">
    <citation type="submission" date="2016-07" db="EMBL/GenBank/DDBJ databases">
        <title>Pervasive Adenine N6-methylation of Active Genes in Fungi.</title>
        <authorList>
            <consortium name="DOE Joint Genome Institute"/>
            <person name="Mondo S.J."/>
            <person name="Dannebaum R.O."/>
            <person name="Kuo R.C."/>
            <person name="Labutti K."/>
            <person name="Haridas S."/>
            <person name="Kuo A."/>
            <person name="Salamov A."/>
            <person name="Ahrendt S.R."/>
            <person name="Lipzen A."/>
            <person name="Sullivan W."/>
            <person name="Andreopoulos W.B."/>
            <person name="Clum A."/>
            <person name="Lindquist E."/>
            <person name="Daum C."/>
            <person name="Ramamoorthy G.K."/>
            <person name="Gryganskyi A."/>
            <person name="Culley D."/>
            <person name="Magnuson J.K."/>
            <person name="James T.Y."/>
            <person name="O'Malley M.A."/>
            <person name="Stajich J.E."/>
            <person name="Spatafora J.W."/>
            <person name="Visel A."/>
            <person name="Grigoriev I.V."/>
        </authorList>
    </citation>
    <scope>NUCLEOTIDE SEQUENCE [LARGE SCALE GENOMIC DNA]</scope>
    <source>
        <strain evidence="2 3">CBS 129021</strain>
    </source>
</reference>
<proteinExistence type="predicted"/>
<feature type="compositionally biased region" description="Polar residues" evidence="1">
    <location>
        <begin position="17"/>
        <end position="29"/>
    </location>
</feature>
<comment type="caution">
    <text evidence="2">The sequence shown here is derived from an EMBL/GenBank/DDBJ whole genome shotgun (WGS) entry which is preliminary data.</text>
</comment>
<evidence type="ECO:0000313" key="3">
    <source>
        <dbReference type="Proteomes" id="UP000193689"/>
    </source>
</evidence>
<feature type="region of interest" description="Disordered" evidence="1">
    <location>
        <begin position="1"/>
        <end position="35"/>
    </location>
</feature>
<dbReference type="RefSeq" id="XP_040717222.1">
    <property type="nucleotide sequence ID" value="XM_040853893.1"/>
</dbReference>
<dbReference type="InParanoid" id="A0A1Y2E3X2"/>
<feature type="region of interest" description="Disordered" evidence="1">
    <location>
        <begin position="50"/>
        <end position="81"/>
    </location>
</feature>
<gene>
    <name evidence="2" type="ORF">BCR38DRAFT_175942</name>
</gene>
<evidence type="ECO:0000256" key="1">
    <source>
        <dbReference type="SAM" id="MobiDB-lite"/>
    </source>
</evidence>
<keyword evidence="3" id="KW-1185">Reference proteome</keyword>
<protein>
    <submittedName>
        <fullName evidence="2">Uncharacterized protein</fullName>
    </submittedName>
</protein>
<dbReference type="EMBL" id="MCFJ01000005">
    <property type="protein sequence ID" value="ORY66258.1"/>
    <property type="molecule type" value="Genomic_DNA"/>
</dbReference>
<sequence length="213" mass="23688">MPNYQENFTRDRPPHLNHTNFPSAQSSGPLTEPESIGAEDHMERMHLAQAETDGDHDRYPPSLGSGNTDSTMKDKGVETPVENGVDQYIQRRNHVLYFISNDPLNLNPPLTVAALQALNHGNGQYHHQHVYQWCQNGYFPVAVANTTAGISESLMVSRRSQQAQSHATEASSVAVSTRTYPAGERITGAGFQFDEMPAPARSLKDDDLYDYEM</sequence>
<name>A0A1Y2E3X2_9PEZI</name>
<evidence type="ECO:0000313" key="2">
    <source>
        <dbReference type="EMBL" id="ORY66258.1"/>
    </source>
</evidence>
<dbReference type="GeneID" id="63770105"/>
<organism evidence="2 3">
    <name type="scientific">Pseudomassariella vexata</name>
    <dbReference type="NCBI Taxonomy" id="1141098"/>
    <lineage>
        <taxon>Eukaryota</taxon>
        <taxon>Fungi</taxon>
        <taxon>Dikarya</taxon>
        <taxon>Ascomycota</taxon>
        <taxon>Pezizomycotina</taxon>
        <taxon>Sordariomycetes</taxon>
        <taxon>Xylariomycetidae</taxon>
        <taxon>Amphisphaeriales</taxon>
        <taxon>Pseudomassariaceae</taxon>
        <taxon>Pseudomassariella</taxon>
    </lineage>
</organism>
<dbReference type="OrthoDB" id="4629580at2759"/>
<dbReference type="AlphaFoldDB" id="A0A1Y2E3X2"/>
<accession>A0A1Y2E3X2</accession>